<dbReference type="KEGG" id="cgz:M787_002125"/>
<dbReference type="GO" id="GO:1990169">
    <property type="term" value="P:stress response to copper ion"/>
    <property type="evidence" value="ECO:0007669"/>
    <property type="project" value="TreeGrafter"/>
</dbReference>
<organism evidence="2 3">
    <name type="scientific">Chlamydia gallinacea 08-1274/3</name>
    <dbReference type="NCBI Taxonomy" id="1143323"/>
    <lineage>
        <taxon>Bacteria</taxon>
        <taxon>Pseudomonadati</taxon>
        <taxon>Chlamydiota</taxon>
        <taxon>Chlamydiia</taxon>
        <taxon>Chlamydiales</taxon>
        <taxon>Chlamydiaceae</taxon>
        <taxon>Chlamydia/Chlamydophila group</taxon>
        <taxon>Chlamydia</taxon>
    </lineage>
</organism>
<sequence>MMFQKPSHLCYLCHKPASICYTEVDQNRVIRSYVCDSCPCPSDYYSRVAVPLSSLESSLTLECGNCKTIWQPYTNEDRLFGCHLCYTNFKTPLIAELIQNKALFSSLTENSQSSLHIGRGPGETANINPLLKLIALNEALQDTLSREDYEQAALIRDQINHLKNQNSHDSTQ</sequence>
<keyword evidence="2" id="KW-0067">ATP-binding</keyword>
<dbReference type="GO" id="GO:0005507">
    <property type="term" value="F:copper ion binding"/>
    <property type="evidence" value="ECO:0007669"/>
    <property type="project" value="TreeGrafter"/>
</dbReference>
<dbReference type="eggNOG" id="COG3880">
    <property type="taxonomic scope" value="Bacteria"/>
</dbReference>
<gene>
    <name evidence="2" type="ORF">M787_002125</name>
</gene>
<evidence type="ECO:0000313" key="3">
    <source>
        <dbReference type="Proteomes" id="UP000019147"/>
    </source>
</evidence>
<feature type="domain" description="UVR" evidence="1">
    <location>
        <begin position="133"/>
        <end position="165"/>
    </location>
</feature>
<dbReference type="OrthoDB" id="21116at2"/>
<dbReference type="Pfam" id="PF02151">
    <property type="entry name" value="UVR"/>
    <property type="match status" value="1"/>
</dbReference>
<reference evidence="2 3" key="1">
    <citation type="journal article" date="2014" name="Syst. Appl. Microbiol.">
        <title>Evidence for the existence of two new members of the family Chlamydiaceae and proposal of Chlamydia avium sp. nov. and Chlamydia gallinacea sp. nov.</title>
        <authorList>
            <person name="Sachse K."/>
            <person name="Laroucau K."/>
            <person name="Riege K."/>
            <person name="Wehner S."/>
            <person name="Dilcher M."/>
            <person name="Creasy H.H."/>
            <person name="Weidmann M."/>
            <person name="Myers G."/>
            <person name="Vorimore F."/>
            <person name="Vicari N."/>
            <person name="Magnino S."/>
            <person name="Liebler-Tenorio E."/>
            <person name="Ruettger A."/>
            <person name="Bavoil P.M."/>
            <person name="Hufert F.T."/>
            <person name="Rossello-Mora R."/>
            <person name="Marz M."/>
        </authorList>
    </citation>
    <scope>NUCLEOTIDE SEQUENCE [LARGE SCALE GENOMIC DNA]</scope>
    <source>
        <strain evidence="2 3">08-1274/3</strain>
    </source>
</reference>
<dbReference type="EMBL" id="CP015840">
    <property type="protein sequence ID" value="ANG66116.1"/>
    <property type="molecule type" value="Genomic_DNA"/>
</dbReference>
<evidence type="ECO:0000259" key="1">
    <source>
        <dbReference type="Pfam" id="PF02151"/>
    </source>
</evidence>
<accession>A0A173DYY6</accession>
<dbReference type="GO" id="GO:1990170">
    <property type="term" value="P:stress response to cadmium ion"/>
    <property type="evidence" value="ECO:0007669"/>
    <property type="project" value="TreeGrafter"/>
</dbReference>
<dbReference type="GeneID" id="81478100"/>
<protein>
    <submittedName>
        <fullName evidence="2">DNA helicase UvrBC</fullName>
    </submittedName>
</protein>
<keyword evidence="2" id="KW-0547">Nucleotide-binding</keyword>
<dbReference type="GO" id="GO:0004386">
    <property type="term" value="F:helicase activity"/>
    <property type="evidence" value="ECO:0007669"/>
    <property type="project" value="UniProtKB-KW"/>
</dbReference>
<dbReference type="AlphaFoldDB" id="A0A173DYY6"/>
<dbReference type="GO" id="GO:0046870">
    <property type="term" value="F:cadmium ion binding"/>
    <property type="evidence" value="ECO:0007669"/>
    <property type="project" value="TreeGrafter"/>
</dbReference>
<dbReference type="PANTHER" id="PTHR38430:SF1">
    <property type="entry name" value="PROTEIN-ARGININE KINASE ACTIVATOR PROTEIN"/>
    <property type="match status" value="1"/>
</dbReference>
<dbReference type="STRING" id="1143323.M787_002125"/>
<keyword evidence="2" id="KW-0347">Helicase</keyword>
<dbReference type="PANTHER" id="PTHR38430">
    <property type="entry name" value="PROTEIN-ARGININE KINASE ACTIVATOR PROTEIN"/>
    <property type="match status" value="1"/>
</dbReference>
<proteinExistence type="predicted"/>
<dbReference type="InterPro" id="IPR001943">
    <property type="entry name" value="UVR_dom"/>
</dbReference>
<dbReference type="GO" id="GO:0008270">
    <property type="term" value="F:zinc ion binding"/>
    <property type="evidence" value="ECO:0007669"/>
    <property type="project" value="TreeGrafter"/>
</dbReference>
<dbReference type="RefSeq" id="WP_040429830.1">
    <property type="nucleotide sequence ID" value="NZ_CP015840.1"/>
</dbReference>
<dbReference type="GO" id="GO:0050897">
    <property type="term" value="F:cobalt ion binding"/>
    <property type="evidence" value="ECO:0007669"/>
    <property type="project" value="TreeGrafter"/>
</dbReference>
<dbReference type="InterPro" id="IPR025542">
    <property type="entry name" value="YacH"/>
</dbReference>
<evidence type="ECO:0000313" key="2">
    <source>
        <dbReference type="EMBL" id="ANG66116.1"/>
    </source>
</evidence>
<dbReference type="Proteomes" id="UP000019147">
    <property type="component" value="Chromosome"/>
</dbReference>
<keyword evidence="2" id="KW-0378">Hydrolase</keyword>
<name>A0A173DYY6_9CHLA</name>